<feature type="transmembrane region" description="Helical" evidence="6">
    <location>
        <begin position="275"/>
        <end position="299"/>
    </location>
</feature>
<feature type="transmembrane region" description="Helical" evidence="6">
    <location>
        <begin position="379"/>
        <end position="400"/>
    </location>
</feature>
<evidence type="ECO:0000256" key="3">
    <source>
        <dbReference type="ARBA" id="ARBA00022989"/>
    </source>
</evidence>
<name>A0A9P6CP16_9AGAR</name>
<comment type="subcellular location">
    <subcellularLocation>
        <location evidence="1">Membrane</location>
        <topology evidence="1">Multi-pass membrane protein</topology>
    </subcellularLocation>
</comment>
<sequence>MPCQQVPTIHRPTNSGTCTLHDDHYHCTGEAAPPSSPDDHEDHEGHGDHEDDQSGDVLGKEEVISDVGGEGCVQHGTHFHCPAGVQSSCKPPPLDYDLALHIGALFVLLVASFIGVVLPVFIGTRTNRIVSNVFFALKHFGTGIIISTAFIHLLMHAFVMFANECLGETEYEAIAPAIAMLAVMMVFAVDFFAARLIASKPSPGAPTDSTLEKQVHPPTDDLMALGHDHSCNGAVVAYDGSTKQAHWEVHLLEAGIIFHSIMIGVTLGAQGGSGFIPTFCAIVFHQFFEGLGLGARIAVLVWPSGEAYKKWLMCGAYTLVTPIGIAIGIGAQSSFNLNAKSTILAIGILNSISAGILLYTGIVRLLVMEWINGELLTASRIRVAVASVSLLLGLFAMSFIGKWA</sequence>
<keyword evidence="3 6" id="KW-1133">Transmembrane helix</keyword>
<organism evidence="7 8">
    <name type="scientific">Collybia nuda</name>
    <dbReference type="NCBI Taxonomy" id="64659"/>
    <lineage>
        <taxon>Eukaryota</taxon>
        <taxon>Fungi</taxon>
        <taxon>Dikarya</taxon>
        <taxon>Basidiomycota</taxon>
        <taxon>Agaricomycotina</taxon>
        <taxon>Agaricomycetes</taxon>
        <taxon>Agaricomycetidae</taxon>
        <taxon>Agaricales</taxon>
        <taxon>Tricholomatineae</taxon>
        <taxon>Clitocybaceae</taxon>
        <taxon>Collybia</taxon>
    </lineage>
</organism>
<accession>A0A9P6CP16</accession>
<dbReference type="PANTHER" id="PTHR11040">
    <property type="entry name" value="ZINC/IRON TRANSPORTER"/>
    <property type="match status" value="1"/>
</dbReference>
<reference evidence="7" key="1">
    <citation type="submission" date="2020-11" db="EMBL/GenBank/DDBJ databases">
        <authorList>
            <consortium name="DOE Joint Genome Institute"/>
            <person name="Ahrendt S."/>
            <person name="Riley R."/>
            <person name="Andreopoulos W."/>
            <person name="Labutti K."/>
            <person name="Pangilinan J."/>
            <person name="Ruiz-Duenas F.J."/>
            <person name="Barrasa J.M."/>
            <person name="Sanchez-Garcia M."/>
            <person name="Camarero S."/>
            <person name="Miyauchi S."/>
            <person name="Serrano A."/>
            <person name="Linde D."/>
            <person name="Babiker R."/>
            <person name="Drula E."/>
            <person name="Ayuso-Fernandez I."/>
            <person name="Pacheco R."/>
            <person name="Padilla G."/>
            <person name="Ferreira P."/>
            <person name="Barriuso J."/>
            <person name="Kellner H."/>
            <person name="Castanera R."/>
            <person name="Alfaro M."/>
            <person name="Ramirez L."/>
            <person name="Pisabarro A.G."/>
            <person name="Kuo A."/>
            <person name="Tritt A."/>
            <person name="Lipzen A."/>
            <person name="He G."/>
            <person name="Yan M."/>
            <person name="Ng V."/>
            <person name="Cullen D."/>
            <person name="Martin F."/>
            <person name="Rosso M.-N."/>
            <person name="Henrissat B."/>
            <person name="Hibbett D."/>
            <person name="Martinez A.T."/>
            <person name="Grigoriev I.V."/>
        </authorList>
    </citation>
    <scope>NUCLEOTIDE SEQUENCE</scope>
    <source>
        <strain evidence="7">CBS 247.69</strain>
    </source>
</reference>
<gene>
    <name evidence="7" type="ORF">BDZ94DRAFT_62312</name>
</gene>
<evidence type="ECO:0000256" key="4">
    <source>
        <dbReference type="ARBA" id="ARBA00023136"/>
    </source>
</evidence>
<dbReference type="GO" id="GO:0005886">
    <property type="term" value="C:plasma membrane"/>
    <property type="evidence" value="ECO:0007669"/>
    <property type="project" value="TreeGrafter"/>
</dbReference>
<evidence type="ECO:0000256" key="5">
    <source>
        <dbReference type="SAM" id="MobiDB-lite"/>
    </source>
</evidence>
<feature type="compositionally biased region" description="Basic and acidic residues" evidence="5">
    <location>
        <begin position="37"/>
        <end position="49"/>
    </location>
</feature>
<protein>
    <submittedName>
        <fullName evidence="7">ZIP zinc transporter-domain-containing protein</fullName>
    </submittedName>
</protein>
<dbReference type="Proteomes" id="UP000807353">
    <property type="component" value="Unassembled WGS sequence"/>
</dbReference>
<dbReference type="PANTHER" id="PTHR11040:SF44">
    <property type="entry name" value="PROTEIN ZNTC-RELATED"/>
    <property type="match status" value="1"/>
</dbReference>
<feature type="transmembrane region" description="Helical" evidence="6">
    <location>
        <begin position="134"/>
        <end position="161"/>
    </location>
</feature>
<dbReference type="OrthoDB" id="448280at2759"/>
<feature type="transmembrane region" description="Helical" evidence="6">
    <location>
        <begin position="173"/>
        <end position="193"/>
    </location>
</feature>
<dbReference type="EMBL" id="MU150238">
    <property type="protein sequence ID" value="KAF9467228.1"/>
    <property type="molecule type" value="Genomic_DNA"/>
</dbReference>
<proteinExistence type="predicted"/>
<evidence type="ECO:0000256" key="1">
    <source>
        <dbReference type="ARBA" id="ARBA00004141"/>
    </source>
</evidence>
<feature type="region of interest" description="Disordered" evidence="5">
    <location>
        <begin position="28"/>
        <end position="56"/>
    </location>
</feature>
<feature type="transmembrane region" description="Helical" evidence="6">
    <location>
        <begin position="98"/>
        <end position="122"/>
    </location>
</feature>
<dbReference type="InterPro" id="IPR003689">
    <property type="entry name" value="ZIP"/>
</dbReference>
<feature type="transmembrane region" description="Helical" evidence="6">
    <location>
        <begin position="343"/>
        <end position="367"/>
    </location>
</feature>
<evidence type="ECO:0000256" key="2">
    <source>
        <dbReference type="ARBA" id="ARBA00022692"/>
    </source>
</evidence>
<evidence type="ECO:0000313" key="7">
    <source>
        <dbReference type="EMBL" id="KAF9467228.1"/>
    </source>
</evidence>
<dbReference type="GO" id="GO:0005385">
    <property type="term" value="F:zinc ion transmembrane transporter activity"/>
    <property type="evidence" value="ECO:0007669"/>
    <property type="project" value="TreeGrafter"/>
</dbReference>
<dbReference type="Pfam" id="PF02535">
    <property type="entry name" value="Zip"/>
    <property type="match status" value="1"/>
</dbReference>
<keyword evidence="2 6" id="KW-0812">Transmembrane</keyword>
<keyword evidence="4 6" id="KW-0472">Membrane</keyword>
<keyword evidence="8" id="KW-1185">Reference proteome</keyword>
<feature type="transmembrane region" description="Helical" evidence="6">
    <location>
        <begin position="251"/>
        <end position="269"/>
    </location>
</feature>
<dbReference type="AlphaFoldDB" id="A0A9P6CP16"/>
<feature type="transmembrane region" description="Helical" evidence="6">
    <location>
        <begin position="311"/>
        <end position="331"/>
    </location>
</feature>
<evidence type="ECO:0000313" key="8">
    <source>
        <dbReference type="Proteomes" id="UP000807353"/>
    </source>
</evidence>
<evidence type="ECO:0000256" key="6">
    <source>
        <dbReference type="SAM" id="Phobius"/>
    </source>
</evidence>
<comment type="caution">
    <text evidence="7">The sequence shown here is derived from an EMBL/GenBank/DDBJ whole genome shotgun (WGS) entry which is preliminary data.</text>
</comment>